<name>A0A4V2YQ83_9ACTN</name>
<evidence type="ECO:0000313" key="1">
    <source>
        <dbReference type="EMBL" id="TDD61117.1"/>
    </source>
</evidence>
<protein>
    <submittedName>
        <fullName evidence="1">Uncharacterized protein</fullName>
    </submittedName>
</protein>
<proteinExistence type="predicted"/>
<dbReference type="AlphaFoldDB" id="A0A4V2YQ83"/>
<reference evidence="1 2" key="1">
    <citation type="submission" date="2019-03" db="EMBL/GenBank/DDBJ databases">
        <title>Draft genome sequences of novel Actinobacteria.</title>
        <authorList>
            <person name="Sahin N."/>
            <person name="Ay H."/>
            <person name="Saygin H."/>
        </authorList>
    </citation>
    <scope>NUCLEOTIDE SEQUENCE [LARGE SCALE GENOMIC DNA]</scope>
    <source>
        <strain evidence="1 2">DSM 45941</strain>
    </source>
</reference>
<accession>A0A4V2YQ83</accession>
<dbReference type="RefSeq" id="WP_132206047.1">
    <property type="nucleotide sequence ID" value="NZ_SMKY01000491.1"/>
</dbReference>
<dbReference type="OrthoDB" id="3483786at2"/>
<keyword evidence="2" id="KW-1185">Reference proteome</keyword>
<dbReference type="Proteomes" id="UP000295578">
    <property type="component" value="Unassembled WGS sequence"/>
</dbReference>
<organism evidence="1 2">
    <name type="scientific">Actinomadura darangshiensis</name>
    <dbReference type="NCBI Taxonomy" id="705336"/>
    <lineage>
        <taxon>Bacteria</taxon>
        <taxon>Bacillati</taxon>
        <taxon>Actinomycetota</taxon>
        <taxon>Actinomycetes</taxon>
        <taxon>Streptosporangiales</taxon>
        <taxon>Thermomonosporaceae</taxon>
        <taxon>Actinomadura</taxon>
    </lineage>
</organism>
<comment type="caution">
    <text evidence="1">The sequence shown here is derived from an EMBL/GenBank/DDBJ whole genome shotgun (WGS) entry which is preliminary data.</text>
</comment>
<gene>
    <name evidence="1" type="ORF">E1293_45205</name>
</gene>
<dbReference type="EMBL" id="SMKY01000491">
    <property type="protein sequence ID" value="TDD61117.1"/>
    <property type="molecule type" value="Genomic_DNA"/>
</dbReference>
<evidence type="ECO:0000313" key="2">
    <source>
        <dbReference type="Proteomes" id="UP000295578"/>
    </source>
</evidence>
<sequence>MDLPLRPPVVPSTLHAWRARRRLNRLARSLRRRGWTVQPHYRGRPPLLRVFDSKVPCIGDSIKAVKDEAAWHYVSNTGQRLAPCDDPNKACIAVAALLVPWILRAFGGRGRRP</sequence>